<evidence type="ECO:0000256" key="1">
    <source>
        <dbReference type="SAM" id="Phobius"/>
    </source>
</evidence>
<keyword evidence="1" id="KW-1133">Transmembrane helix</keyword>
<name>A0A165N078_EXIGL</name>
<dbReference type="InParanoid" id="A0A165N078"/>
<evidence type="ECO:0000313" key="3">
    <source>
        <dbReference type="Proteomes" id="UP000077266"/>
    </source>
</evidence>
<dbReference type="OrthoDB" id="3259959at2759"/>
<dbReference type="Pfam" id="PF08592">
    <property type="entry name" value="Anthrone_oxy"/>
    <property type="match status" value="1"/>
</dbReference>
<feature type="transmembrane region" description="Helical" evidence="1">
    <location>
        <begin position="37"/>
        <end position="54"/>
    </location>
</feature>
<evidence type="ECO:0008006" key="4">
    <source>
        <dbReference type="Google" id="ProtNLM"/>
    </source>
</evidence>
<evidence type="ECO:0000313" key="2">
    <source>
        <dbReference type="EMBL" id="KZW00016.1"/>
    </source>
</evidence>
<dbReference type="EMBL" id="KV425904">
    <property type="protein sequence ID" value="KZW00016.1"/>
    <property type="molecule type" value="Genomic_DNA"/>
</dbReference>
<accession>A0A165N078</accession>
<proteinExistence type="predicted"/>
<organism evidence="2 3">
    <name type="scientific">Exidia glandulosa HHB12029</name>
    <dbReference type="NCBI Taxonomy" id="1314781"/>
    <lineage>
        <taxon>Eukaryota</taxon>
        <taxon>Fungi</taxon>
        <taxon>Dikarya</taxon>
        <taxon>Basidiomycota</taxon>
        <taxon>Agaricomycotina</taxon>
        <taxon>Agaricomycetes</taxon>
        <taxon>Auriculariales</taxon>
        <taxon>Exidiaceae</taxon>
        <taxon>Exidia</taxon>
    </lineage>
</organism>
<gene>
    <name evidence="2" type="ORF">EXIGLDRAFT_723172</name>
</gene>
<reference evidence="2 3" key="1">
    <citation type="journal article" date="2016" name="Mol. Biol. Evol.">
        <title>Comparative Genomics of Early-Diverging Mushroom-Forming Fungi Provides Insights into the Origins of Lignocellulose Decay Capabilities.</title>
        <authorList>
            <person name="Nagy L.G."/>
            <person name="Riley R."/>
            <person name="Tritt A."/>
            <person name="Adam C."/>
            <person name="Daum C."/>
            <person name="Floudas D."/>
            <person name="Sun H."/>
            <person name="Yadav J.S."/>
            <person name="Pangilinan J."/>
            <person name="Larsson K.H."/>
            <person name="Matsuura K."/>
            <person name="Barry K."/>
            <person name="Labutti K."/>
            <person name="Kuo R."/>
            <person name="Ohm R.A."/>
            <person name="Bhattacharya S.S."/>
            <person name="Shirouzu T."/>
            <person name="Yoshinaga Y."/>
            <person name="Martin F.M."/>
            <person name="Grigoriev I.V."/>
            <person name="Hibbett D.S."/>
        </authorList>
    </citation>
    <scope>NUCLEOTIDE SEQUENCE [LARGE SCALE GENOMIC DNA]</scope>
    <source>
        <strain evidence="2 3">HHB12029</strain>
    </source>
</reference>
<sequence length="138" mass="14849">MLGISSIALPSLATLTPSERLRVWSDEFDRGSRQIPTTMVASSALLLGAAYYAQDGFGPVGANRRLILVSAAASALTVIPYTLVVMIPNIKWLKKALFALDAGQETDAAVRKWDLQHRLRIFAGAAAYALAMLELVSC</sequence>
<dbReference type="InterPro" id="IPR013901">
    <property type="entry name" value="Anthrone_oxy"/>
</dbReference>
<keyword evidence="1" id="KW-0472">Membrane</keyword>
<protein>
    <recommendedName>
        <fullName evidence="4">DUF1772-domain-containing protein</fullName>
    </recommendedName>
</protein>
<dbReference type="AlphaFoldDB" id="A0A165N078"/>
<feature type="transmembrane region" description="Helical" evidence="1">
    <location>
        <begin position="66"/>
        <end position="87"/>
    </location>
</feature>
<keyword evidence="1" id="KW-0812">Transmembrane</keyword>
<dbReference type="Proteomes" id="UP000077266">
    <property type="component" value="Unassembled WGS sequence"/>
</dbReference>
<keyword evidence="3" id="KW-1185">Reference proteome</keyword>